<name>A0A7I4B5H1_PHYPA</name>
<dbReference type="InterPro" id="IPR052789">
    <property type="entry name" value="SSUH2_homolog"/>
</dbReference>
<dbReference type="GO" id="GO:0031072">
    <property type="term" value="F:heat shock protein binding"/>
    <property type="evidence" value="ECO:0007669"/>
    <property type="project" value="InterPro"/>
</dbReference>
<dbReference type="AlphaFoldDB" id="A0A7I4B5H1"/>
<dbReference type="GO" id="GO:0051082">
    <property type="term" value="F:unfolded protein binding"/>
    <property type="evidence" value="ECO:0007669"/>
    <property type="project" value="InterPro"/>
</dbReference>
<dbReference type="OMA" id="DCEAKGY"/>
<evidence type="ECO:0000313" key="3">
    <source>
        <dbReference type="EnsemblPlants" id="Pp3c16_16710V3.4"/>
    </source>
</evidence>
<feature type="transmembrane region" description="Helical" evidence="2">
    <location>
        <begin position="447"/>
        <end position="466"/>
    </location>
</feature>
<dbReference type="Gramene" id="Pp3c16_16710V3.4">
    <property type="protein sequence ID" value="Pp3c16_16710V3.4"/>
    <property type="gene ID" value="Pp3c16_16710"/>
</dbReference>
<gene>
    <name evidence="3" type="primary">LOC112293302</name>
</gene>
<accession>A0A7I4B5H1</accession>
<evidence type="ECO:0008006" key="5">
    <source>
        <dbReference type="Google" id="ProtNLM"/>
    </source>
</evidence>
<evidence type="ECO:0000313" key="4">
    <source>
        <dbReference type="Proteomes" id="UP000006727"/>
    </source>
</evidence>
<organism evidence="3 4">
    <name type="scientific">Physcomitrium patens</name>
    <name type="common">Spreading-leaved earth moss</name>
    <name type="synonym">Physcomitrella patens</name>
    <dbReference type="NCBI Taxonomy" id="3218"/>
    <lineage>
        <taxon>Eukaryota</taxon>
        <taxon>Viridiplantae</taxon>
        <taxon>Streptophyta</taxon>
        <taxon>Embryophyta</taxon>
        <taxon>Bryophyta</taxon>
        <taxon>Bryophytina</taxon>
        <taxon>Bryopsida</taxon>
        <taxon>Funariidae</taxon>
        <taxon>Funariales</taxon>
        <taxon>Funariaceae</taxon>
        <taxon>Physcomitrium</taxon>
    </lineage>
</organism>
<feature type="compositionally biased region" description="Polar residues" evidence="1">
    <location>
        <begin position="99"/>
        <end position="122"/>
    </location>
</feature>
<dbReference type="InParanoid" id="A0A7I4B5H1"/>
<evidence type="ECO:0000256" key="1">
    <source>
        <dbReference type="SAM" id="MobiDB-lite"/>
    </source>
</evidence>
<reference evidence="3 4" key="1">
    <citation type="journal article" date="2008" name="Science">
        <title>The Physcomitrella genome reveals evolutionary insights into the conquest of land by plants.</title>
        <authorList>
            <person name="Rensing S."/>
            <person name="Lang D."/>
            <person name="Zimmer A."/>
            <person name="Terry A."/>
            <person name="Salamov A."/>
            <person name="Shapiro H."/>
            <person name="Nishiyama T."/>
            <person name="Perroud P.-F."/>
            <person name="Lindquist E."/>
            <person name="Kamisugi Y."/>
            <person name="Tanahashi T."/>
            <person name="Sakakibara K."/>
            <person name="Fujita T."/>
            <person name="Oishi K."/>
            <person name="Shin-I T."/>
            <person name="Kuroki Y."/>
            <person name="Toyoda A."/>
            <person name="Suzuki Y."/>
            <person name="Hashimoto A."/>
            <person name="Yamaguchi K."/>
            <person name="Sugano A."/>
            <person name="Kohara Y."/>
            <person name="Fujiyama A."/>
            <person name="Anterola A."/>
            <person name="Aoki S."/>
            <person name="Ashton N."/>
            <person name="Barbazuk W.B."/>
            <person name="Barker E."/>
            <person name="Bennetzen J."/>
            <person name="Bezanilla M."/>
            <person name="Blankenship R."/>
            <person name="Cho S.H."/>
            <person name="Dutcher S."/>
            <person name="Estelle M."/>
            <person name="Fawcett J.A."/>
            <person name="Gundlach H."/>
            <person name="Hanada K."/>
            <person name="Heyl A."/>
            <person name="Hicks K.A."/>
            <person name="Hugh J."/>
            <person name="Lohr M."/>
            <person name="Mayer K."/>
            <person name="Melkozernov A."/>
            <person name="Murata T."/>
            <person name="Nelson D."/>
            <person name="Pils B."/>
            <person name="Prigge M."/>
            <person name="Reiss B."/>
            <person name="Renner T."/>
            <person name="Rombauts S."/>
            <person name="Rushton P."/>
            <person name="Sanderfoot A."/>
            <person name="Schween G."/>
            <person name="Shiu S.-H."/>
            <person name="Stueber K."/>
            <person name="Theodoulou F.L."/>
            <person name="Tu H."/>
            <person name="Van de Peer Y."/>
            <person name="Verrier P.J."/>
            <person name="Waters E."/>
            <person name="Wood A."/>
            <person name="Yang L."/>
            <person name="Cove D."/>
            <person name="Cuming A."/>
            <person name="Hasebe M."/>
            <person name="Lucas S."/>
            <person name="Mishler D.B."/>
            <person name="Reski R."/>
            <person name="Grigoriev I."/>
            <person name="Quatrano R.S."/>
            <person name="Boore J.L."/>
        </authorList>
    </citation>
    <scope>NUCLEOTIDE SEQUENCE [LARGE SCALE GENOMIC DNA]</scope>
    <source>
        <strain evidence="3 4">cv. Gransden 2004</strain>
    </source>
</reference>
<dbReference type="EnsemblPlants" id="Pp3c16_16710V3.4">
    <property type="protein sequence ID" value="Pp3c16_16710V3.4"/>
    <property type="gene ID" value="Pp3c16_16710"/>
</dbReference>
<dbReference type="InterPro" id="IPR001305">
    <property type="entry name" value="HSP_DnaJ_Cys-rich_dom"/>
</dbReference>
<proteinExistence type="predicted"/>
<dbReference type="KEGG" id="ppp:112293302"/>
<dbReference type="FunCoup" id="A0A7I4B5H1">
    <property type="interactions" value="97"/>
</dbReference>
<keyword evidence="2" id="KW-0812">Transmembrane</keyword>
<dbReference type="EMBL" id="ABEU02000016">
    <property type="status" value="NOT_ANNOTATED_CDS"/>
    <property type="molecule type" value="Genomic_DNA"/>
</dbReference>
<keyword evidence="4" id="KW-1185">Reference proteome</keyword>
<reference evidence="3 4" key="2">
    <citation type="journal article" date="2018" name="Plant J.">
        <title>The Physcomitrella patens chromosome-scale assembly reveals moss genome structure and evolution.</title>
        <authorList>
            <person name="Lang D."/>
            <person name="Ullrich K.K."/>
            <person name="Murat F."/>
            <person name="Fuchs J."/>
            <person name="Jenkins J."/>
            <person name="Haas F.B."/>
            <person name="Piednoel M."/>
            <person name="Gundlach H."/>
            <person name="Van Bel M."/>
            <person name="Meyberg R."/>
            <person name="Vives C."/>
            <person name="Morata J."/>
            <person name="Symeonidi A."/>
            <person name="Hiss M."/>
            <person name="Muchero W."/>
            <person name="Kamisugi Y."/>
            <person name="Saleh O."/>
            <person name="Blanc G."/>
            <person name="Decker E.L."/>
            <person name="van Gessel N."/>
            <person name="Grimwood J."/>
            <person name="Hayes R.D."/>
            <person name="Graham S.W."/>
            <person name="Gunter L.E."/>
            <person name="McDaniel S.F."/>
            <person name="Hoernstein S.N.W."/>
            <person name="Larsson A."/>
            <person name="Li F.W."/>
            <person name="Perroud P.F."/>
            <person name="Phillips J."/>
            <person name="Ranjan P."/>
            <person name="Rokshar D.S."/>
            <person name="Rothfels C.J."/>
            <person name="Schneider L."/>
            <person name="Shu S."/>
            <person name="Stevenson D.W."/>
            <person name="Thummler F."/>
            <person name="Tillich M."/>
            <person name="Villarreal Aguilar J.C."/>
            <person name="Widiez T."/>
            <person name="Wong G.K."/>
            <person name="Wymore A."/>
            <person name="Zhang Y."/>
            <person name="Zimmer A.D."/>
            <person name="Quatrano R.S."/>
            <person name="Mayer K.F.X."/>
            <person name="Goodstein D."/>
            <person name="Casacuberta J.M."/>
            <person name="Vandepoele K."/>
            <person name="Reski R."/>
            <person name="Cuming A.C."/>
            <person name="Tuskan G.A."/>
            <person name="Maumus F."/>
            <person name="Salse J."/>
            <person name="Schmutz J."/>
            <person name="Rensing S.A."/>
        </authorList>
    </citation>
    <scope>NUCLEOTIDE SEQUENCE [LARGE SCALE GENOMIC DNA]</scope>
    <source>
        <strain evidence="3 4">cv. Gransden 2004</strain>
    </source>
</reference>
<protein>
    <recommendedName>
        <fullName evidence="5">CR-type domain-containing protein</fullName>
    </recommendedName>
</protein>
<dbReference type="GeneID" id="112293302"/>
<dbReference type="CDD" id="cd10719">
    <property type="entry name" value="DnaJ_zf"/>
    <property type="match status" value="1"/>
</dbReference>
<dbReference type="PANTHER" id="PTHR48465">
    <property type="entry name" value="PROTEIN SSUH2 HOMOLOG"/>
    <property type="match status" value="1"/>
</dbReference>
<sequence length="484" mass="53016">MDSSGVDTEPLLQGVQYPPLYSPALSSAFRPDSSSQEGEGHLSEWAEGQYTSSGANPILPSVPSMETASLATVNEIREAASQDPYPQWIYGALLDPEVSSQRDVQPPQVSQPSATQDSQSNAGAAPIREQSHVTEEEIREILTAYVEKQGCWGGRPANEWVISKIEDCNVYVGTLETFIEERDVERLVKPYTGGPVQDNSSKHVPGPWEIDMRHEFPLLFTTSKMVHQKIPSSVLVQPCGDCSGRKEVSCPRCNPNKDLDSCVHGVTTECSKCHGRGLLAHQDGSDTNCEQCRGKGRLPCAQCNSRGRIQCGKCQGSGALLEEKQLNVKWSTLISKKISTSINASLVPDDVFHEAKGIQLYSSESYQCQPVSFPNSLVLTRLSSNVIAERIPVPPTARVISERHQVHMIPVTRVSVGQGRGSFKFHIVGVEKHIYLKDYPDRPVGPGALLGAGVALTLSVGLALLWKVTQQQKPRHSRQFIIRI</sequence>
<dbReference type="PANTHER" id="PTHR48465:SF1">
    <property type="entry name" value="PROTEIN SSUH2 HOMOLOG"/>
    <property type="match status" value="1"/>
</dbReference>
<reference evidence="3" key="3">
    <citation type="submission" date="2020-12" db="UniProtKB">
        <authorList>
            <consortium name="EnsemblPlants"/>
        </authorList>
    </citation>
    <scope>IDENTIFICATION</scope>
</reference>
<evidence type="ECO:0000256" key="2">
    <source>
        <dbReference type="SAM" id="Phobius"/>
    </source>
</evidence>
<dbReference type="Proteomes" id="UP000006727">
    <property type="component" value="Chromosome 16"/>
</dbReference>
<feature type="region of interest" description="Disordered" evidence="1">
    <location>
        <begin position="99"/>
        <end position="132"/>
    </location>
</feature>
<keyword evidence="2" id="KW-0472">Membrane</keyword>
<keyword evidence="2" id="KW-1133">Transmembrane helix</keyword>
<feature type="region of interest" description="Disordered" evidence="1">
    <location>
        <begin position="1"/>
        <end position="61"/>
    </location>
</feature>
<dbReference type="RefSeq" id="XP_024398327.1">
    <property type="nucleotide sequence ID" value="XM_024542559.2"/>
</dbReference>
<dbReference type="OrthoDB" id="3355217at2759"/>